<dbReference type="InterPro" id="IPR002562">
    <property type="entry name" value="3'-5'_exonuclease_dom"/>
</dbReference>
<organism evidence="2 6">
    <name type="scientific">Didymodactylos carnosus</name>
    <dbReference type="NCBI Taxonomy" id="1234261"/>
    <lineage>
        <taxon>Eukaryota</taxon>
        <taxon>Metazoa</taxon>
        <taxon>Spiralia</taxon>
        <taxon>Gnathifera</taxon>
        <taxon>Rotifera</taxon>
        <taxon>Eurotatoria</taxon>
        <taxon>Bdelloidea</taxon>
        <taxon>Philodinida</taxon>
        <taxon>Philodinidae</taxon>
        <taxon>Didymodactylos</taxon>
    </lineage>
</organism>
<dbReference type="EMBL" id="CAJOBA010072520">
    <property type="protein sequence ID" value="CAF4399623.1"/>
    <property type="molecule type" value="Genomic_DNA"/>
</dbReference>
<dbReference type="SUPFAM" id="SSF53098">
    <property type="entry name" value="Ribonuclease H-like"/>
    <property type="match status" value="1"/>
</dbReference>
<dbReference type="EMBL" id="CAJNOK010048983">
    <property type="protein sequence ID" value="CAF1594280.1"/>
    <property type="molecule type" value="Genomic_DNA"/>
</dbReference>
<dbReference type="EMBL" id="CAJOBC010090842">
    <property type="protein sequence ID" value="CAF4395041.1"/>
    <property type="molecule type" value="Genomic_DNA"/>
</dbReference>
<dbReference type="AlphaFoldDB" id="A0A815VNU3"/>
<gene>
    <name evidence="2" type="ORF">GPM918_LOCUS38298</name>
    <name evidence="3" type="ORF">OVA965_LOCUS41717</name>
    <name evidence="4" type="ORF">SRO942_LOCUS39113</name>
    <name evidence="5" type="ORF">TMI583_LOCUS43440</name>
</gene>
<accession>A0A815VNU3</accession>
<dbReference type="OrthoDB" id="26838at2759"/>
<evidence type="ECO:0000313" key="2">
    <source>
        <dbReference type="EMBL" id="CAF1535312.1"/>
    </source>
</evidence>
<proteinExistence type="predicted"/>
<dbReference type="Proteomes" id="UP000677228">
    <property type="component" value="Unassembled WGS sequence"/>
</dbReference>
<dbReference type="EMBL" id="CAJNOQ010025239">
    <property type="protein sequence ID" value="CAF1535312.1"/>
    <property type="molecule type" value="Genomic_DNA"/>
</dbReference>
<dbReference type="Proteomes" id="UP000663829">
    <property type="component" value="Unassembled WGS sequence"/>
</dbReference>
<name>A0A815VNU3_9BILA</name>
<dbReference type="Pfam" id="PF01612">
    <property type="entry name" value="DNA_pol_A_exo1"/>
    <property type="match status" value="1"/>
</dbReference>
<dbReference type="InterPro" id="IPR036397">
    <property type="entry name" value="RNaseH_sf"/>
</dbReference>
<dbReference type="GO" id="GO:0008408">
    <property type="term" value="F:3'-5' exonuclease activity"/>
    <property type="evidence" value="ECO:0007669"/>
    <property type="project" value="InterPro"/>
</dbReference>
<dbReference type="GO" id="GO:0003676">
    <property type="term" value="F:nucleic acid binding"/>
    <property type="evidence" value="ECO:0007669"/>
    <property type="project" value="InterPro"/>
</dbReference>
<evidence type="ECO:0000259" key="1">
    <source>
        <dbReference type="Pfam" id="PF01612"/>
    </source>
</evidence>
<sequence length="126" mass="14353">MSPCTSAIIQLTSAKVAKANPLNANGGFFSGINFTFLIFPYDLNKAFISVAATRRVLFHLFGIDAQDEKDRYQCYSWATRPIDPLALHYAQQDCHYLIRIHEKMKEELDNDAYYDVLQESDALALQ</sequence>
<dbReference type="Proteomes" id="UP000682733">
    <property type="component" value="Unassembled WGS sequence"/>
</dbReference>
<evidence type="ECO:0000313" key="6">
    <source>
        <dbReference type="Proteomes" id="UP000663829"/>
    </source>
</evidence>
<dbReference type="Gene3D" id="3.30.420.10">
    <property type="entry name" value="Ribonuclease H-like superfamily/Ribonuclease H"/>
    <property type="match status" value="1"/>
</dbReference>
<dbReference type="GO" id="GO:0006139">
    <property type="term" value="P:nucleobase-containing compound metabolic process"/>
    <property type="evidence" value="ECO:0007669"/>
    <property type="project" value="InterPro"/>
</dbReference>
<keyword evidence="6" id="KW-1185">Reference proteome</keyword>
<dbReference type="Proteomes" id="UP000681722">
    <property type="component" value="Unassembled WGS sequence"/>
</dbReference>
<evidence type="ECO:0000313" key="4">
    <source>
        <dbReference type="EMBL" id="CAF4395041.1"/>
    </source>
</evidence>
<reference evidence="2" key="1">
    <citation type="submission" date="2021-02" db="EMBL/GenBank/DDBJ databases">
        <authorList>
            <person name="Nowell W R."/>
        </authorList>
    </citation>
    <scope>NUCLEOTIDE SEQUENCE</scope>
</reference>
<evidence type="ECO:0000313" key="5">
    <source>
        <dbReference type="EMBL" id="CAF4399623.1"/>
    </source>
</evidence>
<comment type="caution">
    <text evidence="2">The sequence shown here is derived from an EMBL/GenBank/DDBJ whole genome shotgun (WGS) entry which is preliminary data.</text>
</comment>
<dbReference type="InterPro" id="IPR012337">
    <property type="entry name" value="RNaseH-like_sf"/>
</dbReference>
<protein>
    <recommendedName>
        <fullName evidence="1">3'-5' exonuclease domain-containing protein</fullName>
    </recommendedName>
</protein>
<evidence type="ECO:0000313" key="3">
    <source>
        <dbReference type="EMBL" id="CAF1594280.1"/>
    </source>
</evidence>
<feature type="domain" description="3'-5' exonuclease" evidence="1">
    <location>
        <begin position="67"/>
        <end position="109"/>
    </location>
</feature>
<feature type="non-terminal residue" evidence="2">
    <location>
        <position position="1"/>
    </location>
</feature>